<dbReference type="InterPro" id="IPR011109">
    <property type="entry name" value="DNA_bind_recombinase_dom"/>
</dbReference>
<evidence type="ECO:0000313" key="6">
    <source>
        <dbReference type="Proteomes" id="UP000702209"/>
    </source>
</evidence>
<feature type="domain" description="Recombinase" evidence="4">
    <location>
        <begin position="4"/>
        <end position="112"/>
    </location>
</feature>
<feature type="coiled-coil region" evidence="3">
    <location>
        <begin position="200"/>
        <end position="255"/>
    </location>
</feature>
<evidence type="ECO:0000256" key="2">
    <source>
        <dbReference type="ARBA" id="ARBA00023172"/>
    </source>
</evidence>
<protein>
    <submittedName>
        <fullName evidence="5">Recombinase zinc beta ribbon domain-containing protein</fullName>
    </submittedName>
</protein>
<dbReference type="PROSITE" id="PS51737">
    <property type="entry name" value="RECOMBINASE_DNA_BIND"/>
    <property type="match status" value="1"/>
</dbReference>
<reference evidence="5 6" key="1">
    <citation type="submission" date="2020-10" db="EMBL/GenBank/DDBJ databases">
        <title>Identification of Nocardia species via Next-generation sequencing and recognition of intraspecies genetic diversity.</title>
        <authorList>
            <person name="Li P."/>
            <person name="Li P."/>
            <person name="Lu B."/>
        </authorList>
    </citation>
    <scope>NUCLEOTIDE SEQUENCE [LARGE SCALE GENOMIC DNA]</scope>
    <source>
        <strain evidence="5 6">BJ06-0157</strain>
    </source>
</reference>
<dbReference type="PANTHER" id="PTHR30461:SF2">
    <property type="entry name" value="SERINE RECOMBINASE PINE-RELATED"/>
    <property type="match status" value="1"/>
</dbReference>
<dbReference type="RefSeq" id="WP_195129508.1">
    <property type="nucleotide sequence ID" value="NZ_JADLQX010000007.1"/>
</dbReference>
<evidence type="ECO:0000256" key="1">
    <source>
        <dbReference type="ARBA" id="ARBA00023125"/>
    </source>
</evidence>
<dbReference type="InterPro" id="IPR038109">
    <property type="entry name" value="DNA_bind_recomb_sf"/>
</dbReference>
<keyword evidence="2" id="KW-0233">DNA recombination</keyword>
<dbReference type="Gene3D" id="3.90.1750.20">
    <property type="entry name" value="Putative Large Serine Recombinase, Chain B, Domain 2"/>
    <property type="match status" value="1"/>
</dbReference>
<keyword evidence="1" id="KW-0238">DNA-binding</keyword>
<name>A0ABS0CTN3_9NOCA</name>
<keyword evidence="6" id="KW-1185">Reference proteome</keyword>
<evidence type="ECO:0000259" key="4">
    <source>
        <dbReference type="PROSITE" id="PS51737"/>
    </source>
</evidence>
<accession>A0ABS0CTN3</accession>
<evidence type="ECO:0000256" key="3">
    <source>
        <dbReference type="SAM" id="Coils"/>
    </source>
</evidence>
<dbReference type="EMBL" id="JADLQX010000007">
    <property type="protein sequence ID" value="MBF6298199.1"/>
    <property type="molecule type" value="Genomic_DNA"/>
</dbReference>
<proteinExistence type="predicted"/>
<evidence type="ECO:0000313" key="5">
    <source>
        <dbReference type="EMBL" id="MBF6298199.1"/>
    </source>
</evidence>
<dbReference type="Pfam" id="PF13408">
    <property type="entry name" value="Zn_ribbon_recom"/>
    <property type="match status" value="1"/>
</dbReference>
<comment type="caution">
    <text evidence="5">The sequence shown here is derived from an EMBL/GenBank/DDBJ whole genome shotgun (WGS) entry which is preliminary data.</text>
</comment>
<organism evidence="5 6">
    <name type="scientific">Nocardia amamiensis</name>
    <dbReference type="NCBI Taxonomy" id="404578"/>
    <lineage>
        <taxon>Bacteria</taxon>
        <taxon>Bacillati</taxon>
        <taxon>Actinomycetota</taxon>
        <taxon>Actinomycetes</taxon>
        <taxon>Mycobacteriales</taxon>
        <taxon>Nocardiaceae</taxon>
        <taxon>Nocardia</taxon>
    </lineage>
</organism>
<gene>
    <name evidence="5" type="ORF">IU459_11675</name>
</gene>
<dbReference type="InterPro" id="IPR025827">
    <property type="entry name" value="Zn_ribbon_recom_dom"/>
</dbReference>
<dbReference type="Proteomes" id="UP000702209">
    <property type="component" value="Unassembled WGS sequence"/>
</dbReference>
<dbReference type="Pfam" id="PF07508">
    <property type="entry name" value="Recombinase"/>
    <property type="match status" value="1"/>
</dbReference>
<dbReference type="PANTHER" id="PTHR30461">
    <property type="entry name" value="DNA-INVERTASE FROM LAMBDOID PROPHAGE"/>
    <property type="match status" value="1"/>
</dbReference>
<keyword evidence="3" id="KW-0175">Coiled coil</keyword>
<sequence>MSRAYGWQPDGKTIEPAEADEIRRWATYLLDQDTDPPPSLRGLAADLKARGVATVSGAQWNPTVIRRSLVAPRMIGRRVDDTGDLVDSDIEPILDEDTWTALREQLLHPDRQKFAPTRTNVYLMSEGLARCALCAHHLTYNTAGGRTPYYGCSLAGGGCGKVTISAPLLEADITERVLARLTDPKYRRKLGKAMAATGTVADAEAVLADLRERYAVLGRDYADRLIQRDTMLAGTERARANIAAAERKILQLQALDDMPGPSVDEVLAWWEAALADRQHRIVAALLNHVVVRSSEGRSVIGADRLELHWHTFK</sequence>
<dbReference type="InterPro" id="IPR050639">
    <property type="entry name" value="SSR_resolvase"/>
</dbReference>